<evidence type="ECO:0000256" key="7">
    <source>
        <dbReference type="ARBA" id="ARBA00022927"/>
    </source>
</evidence>
<accession>A0ABY9X9T6</accession>
<evidence type="ECO:0000256" key="13">
    <source>
        <dbReference type="HAMAP-Rule" id="MF_01810"/>
    </source>
</evidence>
<dbReference type="InterPro" id="IPR047196">
    <property type="entry name" value="YidC_ALB_C"/>
</dbReference>
<dbReference type="HAMAP" id="MF_01810">
    <property type="entry name" value="YidC_type1"/>
    <property type="match status" value="1"/>
</dbReference>
<comment type="subcellular location">
    <subcellularLocation>
        <location evidence="1">Cell inner membrane</location>
        <topology evidence="1">Multi-pass membrane protein</topology>
    </subcellularLocation>
    <subcellularLocation>
        <location evidence="13">Cell membrane</location>
        <topology evidence="13">Multi-pass membrane protein</topology>
    </subcellularLocation>
</comment>
<organism evidence="17 18">
    <name type="scientific">Archangium minus</name>
    <dbReference type="NCBI Taxonomy" id="83450"/>
    <lineage>
        <taxon>Bacteria</taxon>
        <taxon>Pseudomonadati</taxon>
        <taxon>Myxococcota</taxon>
        <taxon>Myxococcia</taxon>
        <taxon>Myxococcales</taxon>
        <taxon>Cystobacterineae</taxon>
        <taxon>Archangiaceae</taxon>
        <taxon>Archangium</taxon>
    </lineage>
</organism>
<dbReference type="InterPro" id="IPR028053">
    <property type="entry name" value="Membr_insert_YidC_N"/>
</dbReference>
<feature type="compositionally biased region" description="Low complexity" evidence="14">
    <location>
        <begin position="80"/>
        <end position="89"/>
    </location>
</feature>
<evidence type="ECO:0000313" key="17">
    <source>
        <dbReference type="EMBL" id="WNG52148.1"/>
    </source>
</evidence>
<feature type="transmembrane region" description="Helical" evidence="13">
    <location>
        <begin position="416"/>
        <end position="435"/>
    </location>
</feature>
<comment type="function">
    <text evidence="13">Required for the insertion and/or proper folding and/or complex formation of integral membrane proteins into the membrane. Involved in integration of membrane proteins that insert both dependently and independently of the Sec translocase complex, as well as at least some lipoproteins. Aids folding of multispanning membrane proteins.</text>
</comment>
<dbReference type="RefSeq" id="WP_395812573.1">
    <property type="nucleotide sequence ID" value="NZ_CP043494.1"/>
</dbReference>
<feature type="region of interest" description="Disordered" evidence="14">
    <location>
        <begin position="58"/>
        <end position="89"/>
    </location>
</feature>
<reference evidence="17 18" key="1">
    <citation type="submission" date="2019-08" db="EMBL/GenBank/DDBJ databases">
        <title>Archangium and Cystobacter genomes.</title>
        <authorList>
            <person name="Chen I.-C.K."/>
            <person name="Wielgoss S."/>
        </authorList>
    </citation>
    <scope>NUCLEOTIDE SEQUENCE [LARGE SCALE GENOMIC DNA]</scope>
    <source>
        <strain evidence="17 18">Cbm 6</strain>
    </source>
</reference>
<dbReference type="CDD" id="cd19961">
    <property type="entry name" value="EcYidC-like_peri"/>
    <property type="match status" value="1"/>
</dbReference>
<evidence type="ECO:0000256" key="3">
    <source>
        <dbReference type="ARBA" id="ARBA00015325"/>
    </source>
</evidence>
<keyword evidence="5 13" id="KW-1003">Cell membrane</keyword>
<dbReference type="InterPro" id="IPR019998">
    <property type="entry name" value="Membr_insert_YidC"/>
</dbReference>
<dbReference type="NCBIfam" id="TIGR03593">
    <property type="entry name" value="yidC_nterm"/>
    <property type="match status" value="1"/>
</dbReference>
<sequence length="622" mass="66827">MNDLDPLSPNSADSQRRLLVALALAMGLTFAYTFFLSKNTPPPEAGTADAGQMVAATDAGTPAPTAGGDTGTAGTPPPTGAGTEGAVADAAPPPPVRTLNFERQWTHYTFSTQGAGLTSAVLQGEKMREQQQISIAEGYKMLFGGKVPPPPQMNLAQPVPGQALPLAVSITGPQSLPADARYAVSETDAGQGATTFTTRQGPWEVTKSIQWPKEGFELLYTLQVKNVSGQQATGELQVHYNRAIDPNNEHAPSFFGGVGNLSYASCHVGEEKHKLGPDQSQPDAEELRGPVHFFGIDQQYFLSALYPLEGPQQGRCELVATPEARGVVASFPLTAAAGQTVTYRFGGYLGPKDPDLLGAVPGPAVREAAGLPATATATATAYAPQLTETIDYGMWAVIAKLLVSIMKFFHGLVGNWGVAVILLTVLVKTLLLPLTHRSMVSMEAMKKLQPRVDELRKKYADDRERMNLEMMKVYQENKVSPLGGCLPMLIQMPVWIALFTALRNSYDIYQEPFFGPVWQDLTYKDPTYLLPLALGVSMIITQKLQPQMGDPAQAKIMTWFVPILFTATLLNYPAGLALYIFTNNILSIAQQYGLRKWLEKRGGGSGGLPAGTATATAGGKRK</sequence>
<evidence type="ECO:0000256" key="6">
    <source>
        <dbReference type="ARBA" id="ARBA00022692"/>
    </source>
</evidence>
<dbReference type="Gene3D" id="2.70.98.90">
    <property type="match status" value="1"/>
</dbReference>
<keyword evidence="6 13" id="KW-0812">Transmembrane</keyword>
<evidence type="ECO:0000256" key="4">
    <source>
        <dbReference type="ARBA" id="ARBA00022448"/>
    </source>
</evidence>
<evidence type="ECO:0000259" key="15">
    <source>
        <dbReference type="Pfam" id="PF02096"/>
    </source>
</evidence>
<dbReference type="EMBL" id="CP043494">
    <property type="protein sequence ID" value="WNG52148.1"/>
    <property type="molecule type" value="Genomic_DNA"/>
</dbReference>
<feature type="transmembrane region" description="Helical" evidence="13">
    <location>
        <begin position="479"/>
        <end position="502"/>
    </location>
</feature>
<keyword evidence="10 13" id="KW-0143">Chaperone</keyword>
<keyword evidence="9 13" id="KW-0472">Membrane</keyword>
<evidence type="ECO:0000256" key="8">
    <source>
        <dbReference type="ARBA" id="ARBA00022989"/>
    </source>
</evidence>
<evidence type="ECO:0000256" key="1">
    <source>
        <dbReference type="ARBA" id="ARBA00004429"/>
    </source>
</evidence>
<dbReference type="InterPro" id="IPR028055">
    <property type="entry name" value="YidC/Oxa/ALB_C"/>
</dbReference>
<keyword evidence="7 13" id="KW-0653">Protein transport</keyword>
<proteinExistence type="inferred from homology"/>
<keyword evidence="18" id="KW-1185">Reference proteome</keyword>
<dbReference type="NCBIfam" id="TIGR03592">
    <property type="entry name" value="yidC_oxa1_cterm"/>
    <property type="match status" value="1"/>
</dbReference>
<feature type="domain" description="Membrane insertase YidC/Oxa/ALB C-terminal" evidence="15">
    <location>
        <begin position="416"/>
        <end position="594"/>
    </location>
</feature>
<feature type="domain" description="Membrane insertase YidC N-terminal" evidence="16">
    <location>
        <begin position="152"/>
        <end position="403"/>
    </location>
</feature>
<evidence type="ECO:0000259" key="16">
    <source>
        <dbReference type="Pfam" id="PF14849"/>
    </source>
</evidence>
<protein>
    <recommendedName>
        <fullName evidence="3 13">Membrane protein insertase YidC</fullName>
    </recommendedName>
    <alternativeName>
        <fullName evidence="12 13">Foldase YidC</fullName>
    </alternativeName>
    <alternativeName>
        <fullName evidence="11 13">Membrane integrase YidC</fullName>
    </alternativeName>
    <alternativeName>
        <fullName evidence="13">Membrane protein YidC</fullName>
    </alternativeName>
</protein>
<dbReference type="PANTHER" id="PTHR12428">
    <property type="entry name" value="OXA1"/>
    <property type="match status" value="1"/>
</dbReference>
<evidence type="ECO:0000256" key="14">
    <source>
        <dbReference type="SAM" id="MobiDB-lite"/>
    </source>
</evidence>
<feature type="transmembrane region" description="Helical" evidence="13">
    <location>
        <begin position="18"/>
        <end position="36"/>
    </location>
</feature>
<keyword evidence="8 13" id="KW-1133">Transmembrane helix</keyword>
<dbReference type="PRINTS" id="PR00701">
    <property type="entry name" value="60KDINNERMP"/>
</dbReference>
<dbReference type="PRINTS" id="PR01900">
    <property type="entry name" value="YIDCPROTEIN"/>
</dbReference>
<keyword evidence="4 13" id="KW-0813">Transport</keyword>
<evidence type="ECO:0000256" key="2">
    <source>
        <dbReference type="ARBA" id="ARBA00010527"/>
    </source>
</evidence>
<feature type="compositionally biased region" description="Low complexity" evidence="14">
    <location>
        <begin position="58"/>
        <end position="67"/>
    </location>
</feature>
<name>A0ABY9X9T6_9BACT</name>
<evidence type="ECO:0000313" key="18">
    <source>
        <dbReference type="Proteomes" id="UP001611383"/>
    </source>
</evidence>
<dbReference type="InterPro" id="IPR038221">
    <property type="entry name" value="YidC_periplasmic_sf"/>
</dbReference>
<evidence type="ECO:0000256" key="12">
    <source>
        <dbReference type="ARBA" id="ARBA00033342"/>
    </source>
</evidence>
<comment type="similarity">
    <text evidence="2 13">Belongs to the OXA1/ALB3/YidC family. Type 1 subfamily.</text>
</comment>
<feature type="transmembrane region" description="Helical" evidence="13">
    <location>
        <begin position="556"/>
        <end position="581"/>
    </location>
</feature>
<evidence type="ECO:0000256" key="9">
    <source>
        <dbReference type="ARBA" id="ARBA00023136"/>
    </source>
</evidence>
<evidence type="ECO:0000256" key="10">
    <source>
        <dbReference type="ARBA" id="ARBA00023186"/>
    </source>
</evidence>
<comment type="subunit">
    <text evidence="13">Interacts with the Sec translocase complex via SecD. Specifically interacts with transmembrane segments of nascent integral membrane proteins during membrane integration.</text>
</comment>
<dbReference type="Proteomes" id="UP001611383">
    <property type="component" value="Chromosome"/>
</dbReference>
<dbReference type="InterPro" id="IPR001708">
    <property type="entry name" value="YidC/ALB3/OXA1/COX18"/>
</dbReference>
<dbReference type="Pfam" id="PF02096">
    <property type="entry name" value="60KD_IMP"/>
    <property type="match status" value="1"/>
</dbReference>
<dbReference type="CDD" id="cd20070">
    <property type="entry name" value="5TM_YidC_Alb3"/>
    <property type="match status" value="1"/>
</dbReference>
<evidence type="ECO:0000256" key="5">
    <source>
        <dbReference type="ARBA" id="ARBA00022475"/>
    </source>
</evidence>
<dbReference type="PANTHER" id="PTHR12428:SF65">
    <property type="entry name" value="CYTOCHROME C OXIDASE ASSEMBLY PROTEIN COX18, MITOCHONDRIAL"/>
    <property type="match status" value="1"/>
</dbReference>
<gene>
    <name evidence="13 17" type="primary">yidC</name>
    <name evidence="17" type="ORF">F0U60_54630</name>
</gene>
<evidence type="ECO:0000256" key="11">
    <source>
        <dbReference type="ARBA" id="ARBA00033245"/>
    </source>
</evidence>
<dbReference type="Pfam" id="PF14849">
    <property type="entry name" value="YidC_periplas"/>
    <property type="match status" value="1"/>
</dbReference>